<feature type="non-terminal residue" evidence="1">
    <location>
        <position position="1"/>
    </location>
</feature>
<gene>
    <name evidence="1" type="ORF">Tci_899756</name>
</gene>
<protein>
    <submittedName>
        <fullName evidence="1">Uncharacterized protein</fullName>
    </submittedName>
</protein>
<sequence>QKPGHLADKAGTFREESKFKKFDFEGWSISITFRFSVRLQTPDDLSRSRLEFIEKIGVHG</sequence>
<comment type="caution">
    <text evidence="1">The sequence shown here is derived from an EMBL/GenBank/DDBJ whole genome shotgun (WGS) entry which is preliminary data.</text>
</comment>
<name>A0A699UYF1_TANCI</name>
<dbReference type="EMBL" id="BKCJ011379848">
    <property type="protein sequence ID" value="GFD27787.1"/>
    <property type="molecule type" value="Genomic_DNA"/>
</dbReference>
<evidence type="ECO:0000313" key="1">
    <source>
        <dbReference type="EMBL" id="GFD27787.1"/>
    </source>
</evidence>
<accession>A0A699UYF1</accession>
<reference evidence="1" key="1">
    <citation type="journal article" date="2019" name="Sci. Rep.">
        <title>Draft genome of Tanacetum cinerariifolium, the natural source of mosquito coil.</title>
        <authorList>
            <person name="Yamashiro T."/>
            <person name="Shiraishi A."/>
            <person name="Satake H."/>
            <person name="Nakayama K."/>
        </authorList>
    </citation>
    <scope>NUCLEOTIDE SEQUENCE</scope>
</reference>
<dbReference type="AlphaFoldDB" id="A0A699UYF1"/>
<organism evidence="1">
    <name type="scientific">Tanacetum cinerariifolium</name>
    <name type="common">Dalmatian daisy</name>
    <name type="synonym">Chrysanthemum cinerariifolium</name>
    <dbReference type="NCBI Taxonomy" id="118510"/>
    <lineage>
        <taxon>Eukaryota</taxon>
        <taxon>Viridiplantae</taxon>
        <taxon>Streptophyta</taxon>
        <taxon>Embryophyta</taxon>
        <taxon>Tracheophyta</taxon>
        <taxon>Spermatophyta</taxon>
        <taxon>Magnoliopsida</taxon>
        <taxon>eudicotyledons</taxon>
        <taxon>Gunneridae</taxon>
        <taxon>Pentapetalae</taxon>
        <taxon>asterids</taxon>
        <taxon>campanulids</taxon>
        <taxon>Asterales</taxon>
        <taxon>Asteraceae</taxon>
        <taxon>Asteroideae</taxon>
        <taxon>Anthemideae</taxon>
        <taxon>Anthemidinae</taxon>
        <taxon>Tanacetum</taxon>
    </lineage>
</organism>
<proteinExistence type="predicted"/>